<gene>
    <name evidence="3" type="ORF">XTPLMG728_0202</name>
</gene>
<dbReference type="Gene3D" id="3.40.50.150">
    <property type="entry name" value="Vaccinia Virus protein VP39"/>
    <property type="match status" value="1"/>
</dbReference>
<keyword evidence="2 3" id="KW-0808">Transferase</keyword>
<dbReference type="AlphaFoldDB" id="A0A0K2ZER4"/>
<name>A0A0K2ZER4_9XANT</name>
<evidence type="ECO:0000256" key="1">
    <source>
        <dbReference type="ARBA" id="ARBA00022603"/>
    </source>
</evidence>
<evidence type="ECO:0000313" key="3">
    <source>
        <dbReference type="EMBL" id="CTP83417.1"/>
    </source>
</evidence>
<dbReference type="NCBIfam" id="TIGR00095">
    <property type="entry name" value="16S rRNA (guanine(966)-N(2))-methyltransferase RsmD"/>
    <property type="match status" value="1"/>
</dbReference>
<evidence type="ECO:0000313" key="4">
    <source>
        <dbReference type="Proteomes" id="UP000041247"/>
    </source>
</evidence>
<accession>A0A0K2ZER4</accession>
<dbReference type="InterPro" id="IPR004398">
    <property type="entry name" value="RNA_MeTrfase_RsmD"/>
</dbReference>
<dbReference type="EMBL" id="CXOK01000006">
    <property type="protein sequence ID" value="CTP83417.1"/>
    <property type="molecule type" value="Genomic_DNA"/>
</dbReference>
<dbReference type="Pfam" id="PF03602">
    <property type="entry name" value="Cons_hypoth95"/>
    <property type="match status" value="1"/>
</dbReference>
<evidence type="ECO:0000256" key="2">
    <source>
        <dbReference type="ARBA" id="ARBA00022679"/>
    </source>
</evidence>
<dbReference type="Proteomes" id="UP000041247">
    <property type="component" value="Unassembled WGS sequence"/>
</dbReference>
<dbReference type="SUPFAM" id="SSF53335">
    <property type="entry name" value="S-adenosyl-L-methionine-dependent methyltransferases"/>
    <property type="match status" value="1"/>
</dbReference>
<protein>
    <submittedName>
        <fullName evidence="3">Methyltransferase</fullName>
        <ecNumber evidence="3">2.1.1.-</ecNumber>
    </submittedName>
</protein>
<proteinExistence type="predicted"/>
<organism evidence="3 4">
    <name type="scientific">Xanthomonas graminis pv. poae</name>
    <dbReference type="NCBI Taxonomy" id="227946"/>
    <lineage>
        <taxon>Bacteria</taxon>
        <taxon>Pseudomonadati</taxon>
        <taxon>Pseudomonadota</taxon>
        <taxon>Gammaproteobacteria</taxon>
        <taxon>Lysobacterales</taxon>
        <taxon>Lysobacteraceae</taxon>
        <taxon>Xanthomonas</taxon>
        <taxon>Xanthomonas translucens group</taxon>
        <taxon>Xanthomonas graminis</taxon>
    </lineage>
</organism>
<dbReference type="GO" id="GO:0008168">
    <property type="term" value="F:methyltransferase activity"/>
    <property type="evidence" value="ECO:0007669"/>
    <property type="project" value="UniProtKB-KW"/>
</dbReference>
<keyword evidence="1 3" id="KW-0489">Methyltransferase</keyword>
<dbReference type="PANTHER" id="PTHR43542:SF1">
    <property type="entry name" value="METHYLTRANSFERASE"/>
    <property type="match status" value="1"/>
</dbReference>
<sequence>MAGRAEEGAALPADMVAGRPGFKRQVTQAAAMALVYHPGPVPAAAVDADPVPVASRFPAVARPPMSRAGAGQVRIIGGRWRNTRLPVPDLPGLRPTSDRVRETLFNWLLPALPGARVLDLFAGSGALGLEAVSRGAASACLVERDPALAAGLRASIARLQAQAQIQVVQDDALRWLAAPGADAPADIAFVDPPFADGLWDAVLQRLPARLAADAWLYLESPAGQAPALPAPWALYREGGSREVRAALYRRTAATLPGDLHAVSNA</sequence>
<dbReference type="InterPro" id="IPR029063">
    <property type="entry name" value="SAM-dependent_MTases_sf"/>
</dbReference>
<dbReference type="CDD" id="cd02440">
    <property type="entry name" value="AdoMet_MTases"/>
    <property type="match status" value="1"/>
</dbReference>
<dbReference type="PANTHER" id="PTHR43542">
    <property type="entry name" value="METHYLTRANSFERASE"/>
    <property type="match status" value="1"/>
</dbReference>
<dbReference type="EC" id="2.1.1.-" evidence="3"/>
<dbReference type="GO" id="GO:0031167">
    <property type="term" value="P:rRNA methylation"/>
    <property type="evidence" value="ECO:0007669"/>
    <property type="project" value="InterPro"/>
</dbReference>
<reference evidence="3 4" key="1">
    <citation type="submission" date="2015-07" db="EMBL/GenBank/DDBJ databases">
        <authorList>
            <person name="Noorani M."/>
        </authorList>
    </citation>
    <scope>NUCLEOTIDE SEQUENCE [LARGE SCALE GENOMIC DNA]</scope>
    <source>
        <strain evidence="3">LMG728</strain>
    </source>
</reference>